<dbReference type="PANTHER" id="PTHR13268">
    <property type="entry name" value="BREAST CARCINOMA AMPLIFIED SEQUENCE 3"/>
    <property type="match status" value="1"/>
</dbReference>
<evidence type="ECO:0000256" key="2">
    <source>
        <dbReference type="SAM" id="MobiDB-lite"/>
    </source>
</evidence>
<dbReference type="InterPro" id="IPR048382">
    <property type="entry name" value="BCAS3_WD40"/>
</dbReference>
<evidence type="ECO:0000259" key="5">
    <source>
        <dbReference type="Pfam" id="PF21034"/>
    </source>
</evidence>
<dbReference type="GO" id="GO:0000407">
    <property type="term" value="C:phagophore assembly site"/>
    <property type="evidence" value="ECO:0007669"/>
    <property type="project" value="UniProtKB-SubCell"/>
</dbReference>
<dbReference type="Pfam" id="PF21034">
    <property type="entry name" value="BCAS3_WD40"/>
    <property type="match status" value="1"/>
</dbReference>
<feature type="domain" description="Reverse transcriptase" evidence="3">
    <location>
        <begin position="904"/>
        <end position="1006"/>
    </location>
</feature>
<name>A0A8S3RC79_MYTED</name>
<dbReference type="GO" id="GO:0042594">
    <property type="term" value="P:response to starvation"/>
    <property type="evidence" value="ECO:0007669"/>
    <property type="project" value="TreeGrafter"/>
</dbReference>
<organism evidence="6 7">
    <name type="scientific">Mytilus edulis</name>
    <name type="common">Blue mussel</name>
    <dbReference type="NCBI Taxonomy" id="6550"/>
    <lineage>
        <taxon>Eukaryota</taxon>
        <taxon>Metazoa</taxon>
        <taxon>Spiralia</taxon>
        <taxon>Lophotrochozoa</taxon>
        <taxon>Mollusca</taxon>
        <taxon>Bivalvia</taxon>
        <taxon>Autobranchia</taxon>
        <taxon>Pteriomorphia</taxon>
        <taxon>Mytilida</taxon>
        <taxon>Mytiloidea</taxon>
        <taxon>Mytilidae</taxon>
        <taxon>Mytilinae</taxon>
        <taxon>Mytilus</taxon>
    </lineage>
</organism>
<protein>
    <submittedName>
        <fullName evidence="6">Breast carcinoma-amplified sequence 3,Breast carcinoma-amplified sequence 3 homolog</fullName>
    </submittedName>
</protein>
<comment type="caution">
    <text evidence="6">The sequence shown here is derived from an EMBL/GenBank/DDBJ whole genome shotgun (WGS) entry which is preliminary data.</text>
</comment>
<dbReference type="OrthoDB" id="25778at2759"/>
<keyword evidence="7" id="KW-1185">Reference proteome</keyword>
<evidence type="ECO:0000256" key="1">
    <source>
        <dbReference type="ARBA" id="ARBA00004329"/>
    </source>
</evidence>
<comment type="subcellular location">
    <subcellularLocation>
        <location evidence="1">Preautophagosomal structure</location>
    </subcellularLocation>
</comment>
<dbReference type="EMBL" id="CAJPWZ010001043">
    <property type="protein sequence ID" value="CAG2206183.1"/>
    <property type="molecule type" value="Genomic_DNA"/>
</dbReference>
<dbReference type="PANTHER" id="PTHR13268:SF0">
    <property type="entry name" value="BCAS3 MICROTUBULE ASSOCIATED CELL MIGRATION FACTOR"/>
    <property type="match status" value="1"/>
</dbReference>
<proteinExistence type="predicted"/>
<dbReference type="InterPro" id="IPR015943">
    <property type="entry name" value="WD40/YVTN_repeat-like_dom_sf"/>
</dbReference>
<dbReference type="InterPro" id="IPR022175">
    <property type="entry name" value="BCAS3_dom"/>
</dbReference>
<dbReference type="Pfam" id="PF12490">
    <property type="entry name" value="BCAS3"/>
    <property type="match status" value="1"/>
</dbReference>
<dbReference type="InterPro" id="IPR000477">
    <property type="entry name" value="RT_dom"/>
</dbReference>
<evidence type="ECO:0000259" key="4">
    <source>
        <dbReference type="Pfam" id="PF12490"/>
    </source>
</evidence>
<feature type="compositionally biased region" description="Polar residues" evidence="2">
    <location>
        <begin position="777"/>
        <end position="787"/>
    </location>
</feature>
<evidence type="ECO:0000259" key="3">
    <source>
        <dbReference type="Pfam" id="PF00078"/>
    </source>
</evidence>
<dbReference type="InterPro" id="IPR036322">
    <property type="entry name" value="WD40_repeat_dom_sf"/>
</dbReference>
<feature type="compositionally biased region" description="Basic and acidic residues" evidence="2">
    <location>
        <begin position="452"/>
        <end position="466"/>
    </location>
</feature>
<sequence>MSAESPRKHLKFVNNVVRPQGFSDKTVMENVVDFISDVVPQAYSGNQKVDDKEKILWMRFERSDINDISRNPDFTVGENKGIPLLLILGYSNGVQIWNIMPSGEAQEVYSVRQGPVRILRVLPTPSPVYGENDKFASKRPLVAVCDTSSAGQPYCAVKFVSLKTGDEVHNVSFKTYPVINIECNKRVIVVVFKEKLCVFDAATLKQMFWITDCFPCTGPSENPVALGSRWLAYADKRLVPLHQSFGGMSGDGAQSYAATVISAAKGAFKGLSVFSEAVVSNLTGSKPSTPPKKSDLNQIDNGNRPGIISIVDLQNIHGDHYCVSEDNEDDSLVAHFHAHANEPVSHMLFDPAGTLLLTACKLGHNFHVFRIMAHPCSSSLGAVHHLYTLHRGDTTAKVIDMAFSQDSRWVTVSTHRGTTHVFPVTPYGGNINVRTHCKARVVNRASRFHKSAGIDDMDHPRPERDSPILSGSPGSTTGGNYDNYPSLIRQNALNNNIENPRLPPYPHATQIYPLSQIKQPLMLATSIGGKTQSPTHTPSGKDNVVVVNACFSTPRLWIGGNPSVSVEHREGKRVVDSLFVMSQTGMLSEYILEPRAKVGLDKISGDSPLELVVTGYTQWTLQRSKTSDEIKLPLTNNNPLILSCEAVLTQQPSALCDEISAVPRHDSKESLSSDHGVKDMDIEDQWLSQVEIITHIGPHRRLWMGPQFSFKTYQNVQNTTVLSAQSSALLSQTPETNVQAMDVISDDVNLESLKIQPARSSPVAMPNARPAYRRLSGSDSTPPTSKGGQHISPLLIEAGSFDQSPNLCDVYSSWAESTVTKPRGSEDDEDRIRETLAEAMLESPAKEAGPSSMMNEVFDGSNENLSTSSSSSTGISLPRSAEQHILDNVFSMGSQDSSGKSSILFNNKLSRWFQLQRGVRQGGVLSAVLYLAFINDLLIELNKTSYGTILYDIRVACSVQADDIALMSPTNKGMQTLINICQLFSERWAFKFSPSKSHVLLYGKCQSNTIDRLFLYGSEIPIVKSTKHVGILLESSFNSMEQTINACHMLRATTISIMNSGVHPAILNTSTCLKIVNQLAYTRALYGCELWNNLTKSELLLLERAHRFVCKAVQGLPKRSRSDKCTSLLGWLCIECYIDKCKLLFFGRLCRLNSTHLPKQIMMARLLEFKYTCVDNQLGFIPDMYRLFIKYNLLQYVVNLIELGSFPSKIVWNNVVSQNIHKTEQLKWLERISNDCDFNFFKLIHPVIKLHKAWIIAKRYPDLRVASKYIIDLCAIVRIEAEQLLCEKCGKLFTNVLEHILCSCDFVLDYRNEMWRDIININPIQFSVYMDSLSSLEFTATILSCDTIYELDDDESIAFSKLCVQHVNSTCKLFYR</sequence>
<feature type="region of interest" description="Disordered" evidence="2">
    <location>
        <begin position="771"/>
        <end position="791"/>
    </location>
</feature>
<dbReference type="GO" id="GO:0006914">
    <property type="term" value="P:autophagy"/>
    <property type="evidence" value="ECO:0007669"/>
    <property type="project" value="InterPro"/>
</dbReference>
<dbReference type="SUPFAM" id="SSF50978">
    <property type="entry name" value="WD40 repeat-like"/>
    <property type="match status" value="1"/>
</dbReference>
<dbReference type="InterPro" id="IPR045142">
    <property type="entry name" value="BCAS3-like"/>
</dbReference>
<dbReference type="Gene3D" id="2.130.10.10">
    <property type="entry name" value="YVTN repeat-like/Quinoprotein amine dehydrogenase"/>
    <property type="match status" value="1"/>
</dbReference>
<accession>A0A8S3RC79</accession>
<gene>
    <name evidence="6" type="ORF">MEDL_20524</name>
</gene>
<dbReference type="Proteomes" id="UP000683360">
    <property type="component" value="Unassembled WGS sequence"/>
</dbReference>
<evidence type="ECO:0000313" key="7">
    <source>
        <dbReference type="Proteomes" id="UP000683360"/>
    </source>
</evidence>
<evidence type="ECO:0000313" key="6">
    <source>
        <dbReference type="EMBL" id="CAG2206183.1"/>
    </source>
</evidence>
<feature type="domain" description="BCAS3" evidence="4">
    <location>
        <begin position="606"/>
        <end position="720"/>
    </location>
</feature>
<feature type="domain" description="BCAS3 WD40" evidence="5">
    <location>
        <begin position="53"/>
        <end position="521"/>
    </location>
</feature>
<reference evidence="6" key="1">
    <citation type="submission" date="2021-03" db="EMBL/GenBank/DDBJ databases">
        <authorList>
            <person name="Bekaert M."/>
        </authorList>
    </citation>
    <scope>NUCLEOTIDE SEQUENCE</scope>
</reference>
<feature type="region of interest" description="Disordered" evidence="2">
    <location>
        <begin position="451"/>
        <end position="485"/>
    </location>
</feature>
<dbReference type="Pfam" id="PF00078">
    <property type="entry name" value="RVT_1"/>
    <property type="match status" value="1"/>
</dbReference>